<comment type="caution">
    <text evidence="1">The sequence shown here is derived from an EMBL/GenBank/DDBJ whole genome shotgun (WGS) entry which is preliminary data.</text>
</comment>
<reference evidence="1 2" key="1">
    <citation type="submission" date="2016-04" db="EMBL/GenBank/DDBJ databases">
        <title>The genome of Intoshia linei affirms orthonectids as highly simplified spiralians.</title>
        <authorList>
            <person name="Mikhailov K.V."/>
            <person name="Slusarev G.S."/>
            <person name="Nikitin M.A."/>
            <person name="Logacheva M.D."/>
            <person name="Penin A."/>
            <person name="Aleoshin V."/>
            <person name="Panchin Y.V."/>
        </authorList>
    </citation>
    <scope>NUCLEOTIDE SEQUENCE [LARGE SCALE GENOMIC DNA]</scope>
    <source>
        <strain evidence="1">Intl2013</strain>
        <tissue evidence="1">Whole animal</tissue>
    </source>
</reference>
<dbReference type="Proteomes" id="UP000078046">
    <property type="component" value="Unassembled WGS sequence"/>
</dbReference>
<evidence type="ECO:0008006" key="3">
    <source>
        <dbReference type="Google" id="ProtNLM"/>
    </source>
</evidence>
<protein>
    <recommendedName>
        <fullName evidence="3">RNA polymerase II nuclear localization protein SLC7A6OS</fullName>
    </recommendedName>
</protein>
<dbReference type="EMBL" id="LWCA01001522">
    <property type="protein sequence ID" value="OAF64951.1"/>
    <property type="molecule type" value="Genomic_DNA"/>
</dbReference>
<evidence type="ECO:0000313" key="2">
    <source>
        <dbReference type="Proteomes" id="UP000078046"/>
    </source>
</evidence>
<evidence type="ECO:0000313" key="1">
    <source>
        <dbReference type="EMBL" id="OAF64951.1"/>
    </source>
</evidence>
<gene>
    <name evidence="1" type="ORF">A3Q56_07337</name>
</gene>
<keyword evidence="2" id="KW-1185">Reference proteome</keyword>
<proteinExistence type="predicted"/>
<accession>A0A177AU93</accession>
<organism evidence="1 2">
    <name type="scientific">Intoshia linei</name>
    <dbReference type="NCBI Taxonomy" id="1819745"/>
    <lineage>
        <taxon>Eukaryota</taxon>
        <taxon>Metazoa</taxon>
        <taxon>Spiralia</taxon>
        <taxon>Lophotrochozoa</taxon>
        <taxon>Mesozoa</taxon>
        <taxon>Orthonectida</taxon>
        <taxon>Rhopaluridae</taxon>
        <taxon>Intoshia</taxon>
    </lineage>
</organism>
<name>A0A177AU93_9BILA</name>
<dbReference type="AlphaFoldDB" id="A0A177AU93"/>
<sequence length="171" mass="20336">MEKLNRNSTLLILKRKRNDDGDVLLKSKRHKFQNTKKLEKMNVDIQDINKLRDIIAQNIDIEMRPNFNVIRADSQNIVFSDVDIFYEIYCIDNMEDYEFQNDNYRIVSNEYISYEPTTQACYDNESTDSESREIDYNSYPSEDECDQIKYYDDYLDEDLLPSGCSDSDYST</sequence>